<accession>A0A857DJX3</accession>
<dbReference type="AlphaFoldDB" id="A0A857DJX3"/>
<evidence type="ECO:0000259" key="3">
    <source>
        <dbReference type="Pfam" id="PF11611"/>
    </source>
</evidence>
<dbReference type="Proteomes" id="UP000430508">
    <property type="component" value="Chromosome"/>
</dbReference>
<dbReference type="Gene3D" id="2.60.40.1240">
    <property type="match status" value="1"/>
</dbReference>
<proteinExistence type="predicted"/>
<feature type="compositionally biased region" description="Low complexity" evidence="2">
    <location>
        <begin position="40"/>
        <end position="51"/>
    </location>
</feature>
<dbReference type="InterPro" id="IPR029050">
    <property type="entry name" value="Immunoprotect_excell_Ig-like"/>
</dbReference>
<evidence type="ECO:0000256" key="1">
    <source>
        <dbReference type="ARBA" id="ARBA00022729"/>
    </source>
</evidence>
<gene>
    <name evidence="4" type="ORF">GQ588_09050</name>
</gene>
<keyword evidence="1" id="KW-0732">Signal</keyword>
<protein>
    <submittedName>
        <fullName evidence="4">DUF4352 domain-containing protein</fullName>
    </submittedName>
</protein>
<feature type="region of interest" description="Disordered" evidence="2">
    <location>
        <begin position="32"/>
        <end position="52"/>
    </location>
</feature>
<dbReference type="PROSITE" id="PS51257">
    <property type="entry name" value="PROKAR_LIPOPROTEIN"/>
    <property type="match status" value="1"/>
</dbReference>
<dbReference type="InterPro" id="IPR029051">
    <property type="entry name" value="DUF4352"/>
</dbReference>
<name>A0A857DJX3_9FIRM</name>
<evidence type="ECO:0000313" key="4">
    <source>
        <dbReference type="EMBL" id="QHA00769.1"/>
    </source>
</evidence>
<sequence length="187" mass="20757">MVNKSIYRRWWFWLLCIIVIIILVQACSGGQSTPAPTPAPNSSTPQTSTPQEYKLNDEVKAGNIGYSASEVKRSTKIGQNEYLQKTTENEYLLIKVKVSNNDKETRTIDTSLFKLKDAEGKEYSAMAEADMYVNADNSFFLAQVNPGTSKSGYIVFEIPKNLKGLKLQVSSGLGWSGGQYQIINLGQ</sequence>
<organism evidence="4 5">
    <name type="scientific">Dehalobacter restrictus</name>
    <dbReference type="NCBI Taxonomy" id="55583"/>
    <lineage>
        <taxon>Bacteria</taxon>
        <taxon>Bacillati</taxon>
        <taxon>Bacillota</taxon>
        <taxon>Clostridia</taxon>
        <taxon>Eubacteriales</taxon>
        <taxon>Desulfitobacteriaceae</taxon>
        <taxon>Dehalobacter</taxon>
    </lineage>
</organism>
<reference evidence="4 5" key="1">
    <citation type="submission" date="2019-12" db="EMBL/GenBank/DDBJ databases">
        <title>Sequence classification of anaerobic respiratory reductive dehalogenases: First we see many, then we see few.</title>
        <authorList>
            <person name="Molenda O."/>
            <person name="Puentes Jacome L.A."/>
            <person name="Cao X."/>
            <person name="Nesbo C.L."/>
            <person name="Tang S."/>
            <person name="Morson N."/>
            <person name="Patron J."/>
            <person name="Lomheim L."/>
            <person name="Wishart D.S."/>
            <person name="Edwards E.A."/>
        </authorList>
    </citation>
    <scope>NUCLEOTIDE SEQUENCE [LARGE SCALE GENOMIC DNA]</scope>
    <source>
        <strain evidence="4 5">12DCA</strain>
    </source>
</reference>
<evidence type="ECO:0000313" key="5">
    <source>
        <dbReference type="Proteomes" id="UP000430508"/>
    </source>
</evidence>
<dbReference type="EMBL" id="CP046996">
    <property type="protein sequence ID" value="QHA00769.1"/>
    <property type="molecule type" value="Genomic_DNA"/>
</dbReference>
<evidence type="ECO:0000256" key="2">
    <source>
        <dbReference type="SAM" id="MobiDB-lite"/>
    </source>
</evidence>
<dbReference type="Pfam" id="PF11611">
    <property type="entry name" value="DUF4352"/>
    <property type="match status" value="1"/>
</dbReference>
<dbReference type="RefSeq" id="WP_019225917.1">
    <property type="nucleotide sequence ID" value="NZ_CP046996.1"/>
</dbReference>
<feature type="domain" description="DUF4352" evidence="3">
    <location>
        <begin position="53"/>
        <end position="178"/>
    </location>
</feature>